<dbReference type="EnsemblMetazoa" id="AATE009916-RA">
    <property type="protein sequence ID" value="AATE009916-PA.1"/>
    <property type="gene ID" value="AATE009916"/>
</dbReference>
<sequence length="137" mass="14467">MSGSNESLVPKDASLDTVESFGKDCRPENVAFGTIFSAFDGIGDAWGGLARTVAFDVLGPALPPPAPASSSESTWITVVFSSTISQSSSSSLSSGLRLLIFSPIITKSDGFVNPIFFTSSTQRSCKVLNRPIPYVIR</sequence>
<protein>
    <submittedName>
        <fullName evidence="1">Uncharacterized protein</fullName>
    </submittedName>
</protein>
<dbReference type="VEuPathDB" id="VectorBase:AATE009916"/>
<dbReference type="AlphaFoldDB" id="A0A182J247"/>
<evidence type="ECO:0000313" key="1">
    <source>
        <dbReference type="EnsemblMetazoa" id="AATE009916-PA.1"/>
    </source>
</evidence>
<reference evidence="1" key="1">
    <citation type="submission" date="2022-08" db="UniProtKB">
        <authorList>
            <consortium name="EnsemblMetazoa"/>
        </authorList>
    </citation>
    <scope>IDENTIFICATION</scope>
    <source>
        <strain evidence="1">EBRO</strain>
    </source>
</reference>
<name>A0A182J247_ANOAO</name>
<proteinExistence type="predicted"/>
<organism evidence="1">
    <name type="scientific">Anopheles atroparvus</name>
    <name type="common">European mosquito</name>
    <dbReference type="NCBI Taxonomy" id="41427"/>
    <lineage>
        <taxon>Eukaryota</taxon>
        <taxon>Metazoa</taxon>
        <taxon>Ecdysozoa</taxon>
        <taxon>Arthropoda</taxon>
        <taxon>Hexapoda</taxon>
        <taxon>Insecta</taxon>
        <taxon>Pterygota</taxon>
        <taxon>Neoptera</taxon>
        <taxon>Endopterygota</taxon>
        <taxon>Diptera</taxon>
        <taxon>Nematocera</taxon>
        <taxon>Culicoidea</taxon>
        <taxon>Culicidae</taxon>
        <taxon>Anophelinae</taxon>
        <taxon>Anopheles</taxon>
    </lineage>
</organism>
<accession>A0A182J247</accession>